<feature type="transmembrane region" description="Helical" evidence="2">
    <location>
        <begin position="37"/>
        <end position="54"/>
    </location>
</feature>
<protein>
    <submittedName>
        <fullName evidence="3">Uncharacterized protein</fullName>
    </submittedName>
</protein>
<sequence>MRSGTVFYSSKVLIILIPSILLDLDSSSTFEVAKQTFSFLSLGLLFILIPSTILERGASRSVWRFRYAITQKALCLEVDNHTRQTRRSSYYRLCRSPARIGRGESARENNGNGNGKTEIEGLPGCAEDGDTDCDGDADGRKGVGRDRNECPAPRTGMCHHRRRQIPDTHNPFGSLPATSKTMSFEPRLMSDPKLCRAKPQSVYQ</sequence>
<feature type="region of interest" description="Disordered" evidence="1">
    <location>
        <begin position="185"/>
        <end position="204"/>
    </location>
</feature>
<evidence type="ECO:0000256" key="2">
    <source>
        <dbReference type="SAM" id="Phobius"/>
    </source>
</evidence>
<feature type="region of interest" description="Disordered" evidence="1">
    <location>
        <begin position="102"/>
        <end position="157"/>
    </location>
</feature>
<dbReference type="AlphaFoldDB" id="A0AA86VSE0"/>
<keyword evidence="4" id="KW-1185">Reference proteome</keyword>
<name>A0AA86VSE0_9FABA</name>
<accession>A0AA86VSE0</accession>
<gene>
    <name evidence="3" type="ORF">AYBTSS11_LOCUS24160</name>
</gene>
<keyword evidence="2" id="KW-0472">Membrane</keyword>
<keyword evidence="2" id="KW-0812">Transmembrane</keyword>
<dbReference type="Proteomes" id="UP001189624">
    <property type="component" value="Chromosome 8"/>
</dbReference>
<keyword evidence="2" id="KW-1133">Transmembrane helix</keyword>
<reference evidence="3" key="1">
    <citation type="submission" date="2023-10" db="EMBL/GenBank/DDBJ databases">
        <authorList>
            <person name="Domelevo Entfellner J.-B."/>
        </authorList>
    </citation>
    <scope>NUCLEOTIDE SEQUENCE</scope>
</reference>
<dbReference type="Gramene" id="rna-AYBTSS11_LOCUS24160">
    <property type="protein sequence ID" value="CAJ1972113.1"/>
    <property type="gene ID" value="gene-AYBTSS11_LOCUS24160"/>
</dbReference>
<evidence type="ECO:0000256" key="1">
    <source>
        <dbReference type="SAM" id="MobiDB-lite"/>
    </source>
</evidence>
<proteinExistence type="predicted"/>
<organism evidence="3 4">
    <name type="scientific">Sphenostylis stenocarpa</name>
    <dbReference type="NCBI Taxonomy" id="92480"/>
    <lineage>
        <taxon>Eukaryota</taxon>
        <taxon>Viridiplantae</taxon>
        <taxon>Streptophyta</taxon>
        <taxon>Embryophyta</taxon>
        <taxon>Tracheophyta</taxon>
        <taxon>Spermatophyta</taxon>
        <taxon>Magnoliopsida</taxon>
        <taxon>eudicotyledons</taxon>
        <taxon>Gunneridae</taxon>
        <taxon>Pentapetalae</taxon>
        <taxon>rosids</taxon>
        <taxon>fabids</taxon>
        <taxon>Fabales</taxon>
        <taxon>Fabaceae</taxon>
        <taxon>Papilionoideae</taxon>
        <taxon>50 kb inversion clade</taxon>
        <taxon>NPAAA clade</taxon>
        <taxon>indigoferoid/millettioid clade</taxon>
        <taxon>Phaseoleae</taxon>
        <taxon>Sphenostylis</taxon>
    </lineage>
</organism>
<dbReference type="EMBL" id="OY731405">
    <property type="protein sequence ID" value="CAJ1972113.1"/>
    <property type="molecule type" value="Genomic_DNA"/>
</dbReference>
<feature type="compositionally biased region" description="Basic and acidic residues" evidence="1">
    <location>
        <begin position="137"/>
        <end position="149"/>
    </location>
</feature>
<evidence type="ECO:0000313" key="3">
    <source>
        <dbReference type="EMBL" id="CAJ1972113.1"/>
    </source>
</evidence>
<evidence type="ECO:0000313" key="4">
    <source>
        <dbReference type="Proteomes" id="UP001189624"/>
    </source>
</evidence>
<feature type="compositionally biased region" description="Acidic residues" evidence="1">
    <location>
        <begin position="127"/>
        <end position="136"/>
    </location>
</feature>